<gene>
    <name evidence="1" type="ORF">WS67_19210</name>
</gene>
<accession>A0A118DMS7</accession>
<proteinExistence type="predicted"/>
<dbReference type="RefSeq" id="WP_059519293.1">
    <property type="nucleotide sequence ID" value="NZ_LOWA01000042.1"/>
</dbReference>
<dbReference type="PANTHER" id="PTHR37943">
    <property type="entry name" value="PROTEIN VES"/>
    <property type="match status" value="1"/>
</dbReference>
<dbReference type="Pfam" id="PF05962">
    <property type="entry name" value="HutD"/>
    <property type="match status" value="1"/>
</dbReference>
<name>A0A118DMS7_9BURK</name>
<keyword evidence="2" id="KW-1185">Reference proteome</keyword>
<dbReference type="InterPro" id="IPR010282">
    <property type="entry name" value="Uncharacterised_HutD/Ves"/>
</dbReference>
<dbReference type="PANTHER" id="PTHR37943:SF1">
    <property type="entry name" value="PROTEIN VES"/>
    <property type="match status" value="1"/>
</dbReference>
<organism evidence="1 2">
    <name type="scientific">Burkholderia singularis</name>
    <dbReference type="NCBI Taxonomy" id="1503053"/>
    <lineage>
        <taxon>Bacteria</taxon>
        <taxon>Pseudomonadati</taxon>
        <taxon>Pseudomonadota</taxon>
        <taxon>Betaproteobacteria</taxon>
        <taxon>Burkholderiales</taxon>
        <taxon>Burkholderiaceae</taxon>
        <taxon>Burkholderia</taxon>
        <taxon>pseudomallei group</taxon>
    </lineage>
</organism>
<dbReference type="Proteomes" id="UP000062788">
    <property type="component" value="Unassembled WGS sequence"/>
</dbReference>
<dbReference type="OrthoDB" id="9800082at2"/>
<dbReference type="CDD" id="cd20293">
    <property type="entry name" value="cupin_HutD_N"/>
    <property type="match status" value="1"/>
</dbReference>
<reference evidence="1 2" key="1">
    <citation type="submission" date="2015-11" db="EMBL/GenBank/DDBJ databases">
        <title>Expanding the genomic diversity of Burkholderia species for the development of highly accurate diagnostics.</title>
        <authorList>
            <person name="Sahl J."/>
            <person name="Keim P."/>
            <person name="Wagner D."/>
        </authorList>
    </citation>
    <scope>NUCLEOTIDE SEQUENCE [LARGE SCALE GENOMIC DNA]</scope>
    <source>
        <strain evidence="1 2">TSV85</strain>
    </source>
</reference>
<dbReference type="SUPFAM" id="SSF51182">
    <property type="entry name" value="RmlC-like cupins"/>
    <property type="match status" value="1"/>
</dbReference>
<dbReference type="InterPro" id="IPR014710">
    <property type="entry name" value="RmlC-like_jellyroll"/>
</dbReference>
<dbReference type="Gene3D" id="2.60.120.10">
    <property type="entry name" value="Jelly Rolls"/>
    <property type="match status" value="1"/>
</dbReference>
<dbReference type="InterPro" id="IPR011051">
    <property type="entry name" value="RmlC_Cupin_sf"/>
</dbReference>
<evidence type="ECO:0000313" key="1">
    <source>
        <dbReference type="EMBL" id="KVE25386.1"/>
    </source>
</evidence>
<dbReference type="EMBL" id="LOWA01000042">
    <property type="protein sequence ID" value="KVE25386.1"/>
    <property type="molecule type" value="Genomic_DNA"/>
</dbReference>
<dbReference type="AlphaFoldDB" id="A0A118DMS7"/>
<protein>
    <submittedName>
        <fullName evidence="1">Histidine utilization protein HutD</fullName>
    </submittedName>
</protein>
<comment type="caution">
    <text evidence="1">The sequence shown here is derived from an EMBL/GenBank/DDBJ whole genome shotgun (WGS) entry which is preliminary data.</text>
</comment>
<sequence length="215" mass="22016">MAMPSATMKMALIGADTLVASAWKNGGGVTREIAAGLARRTASQVRPAGGVSDAFVWRVSVADVGQPGPFSRFDGVDRTLVLLSGAGMTLVGAGGVRQVLRSPLERADFAGELAITAELHDGPTRDFNLMTRRDAARGSVEVWRGGASHVLRADVVLLFCALGAPSVAVGDAAPVVLGPFDTLRVDDPPGGELRCAIGGDGVLLAAGVTLLDDEA</sequence>
<evidence type="ECO:0000313" key="2">
    <source>
        <dbReference type="Proteomes" id="UP000062788"/>
    </source>
</evidence>